<gene>
    <name evidence="1" type="ORF">SPACI_010510</name>
</gene>
<evidence type="ECO:0000313" key="2">
    <source>
        <dbReference type="Proteomes" id="UP000216052"/>
    </source>
</evidence>
<sequence length="99" mass="11314">MSIDAFTVVIAFFYFSKLYSGADIDNVVEVATEKVIHEIMSSGKERPIFMKDLLDAITSTKPSTLEWLRTIKNYVKYANQAGLYDDVERYLSQHKKVLG</sequence>
<dbReference type="Proteomes" id="UP000216052">
    <property type="component" value="Chromosome"/>
</dbReference>
<accession>A0ABZ3IYW3</accession>
<dbReference type="EMBL" id="CP155571">
    <property type="protein sequence ID" value="XFO71046.1"/>
    <property type="molecule type" value="Genomic_DNA"/>
</dbReference>
<keyword evidence="2" id="KW-1185">Reference proteome</keyword>
<dbReference type="RefSeq" id="WP_211285269.1">
    <property type="nucleotide sequence ID" value="NZ_CP155571.1"/>
</dbReference>
<organism evidence="1 2">
    <name type="scientific">Sporomusa acidovorans (strain ATCC 49682 / DSM 3132 / Mol)</name>
    <dbReference type="NCBI Taxonomy" id="1123286"/>
    <lineage>
        <taxon>Bacteria</taxon>
        <taxon>Bacillati</taxon>
        <taxon>Bacillota</taxon>
        <taxon>Negativicutes</taxon>
        <taxon>Selenomonadales</taxon>
        <taxon>Sporomusaceae</taxon>
        <taxon>Sporomusa</taxon>
    </lineage>
</organism>
<evidence type="ECO:0000313" key="1">
    <source>
        <dbReference type="EMBL" id="XFO71046.1"/>
    </source>
</evidence>
<name>A0ABZ3IYW3_SPOA4</name>
<protein>
    <submittedName>
        <fullName evidence="1">Uncharacterized protein</fullName>
    </submittedName>
</protein>
<proteinExistence type="predicted"/>
<dbReference type="Gene3D" id="1.10.8.60">
    <property type="match status" value="1"/>
</dbReference>
<reference evidence="1" key="1">
    <citation type="submission" date="2024-05" db="EMBL/GenBank/DDBJ databases">
        <title>Isolation and characterization of Sporomusa carbonis sp. nov., a carboxydotrophic hydrogenogen in the genus of Sporomusa isolated from a charcoal burning pile.</title>
        <authorList>
            <person name="Boeer T."/>
            <person name="Rosenbaum F."/>
            <person name="Eysell L."/>
            <person name="Mueller V."/>
            <person name="Daniel R."/>
            <person name="Poehlein A."/>
        </authorList>
    </citation>
    <scope>NUCLEOTIDE SEQUENCE [LARGE SCALE GENOMIC DNA]</scope>
    <source>
        <strain evidence="1">DSM 3132</strain>
    </source>
</reference>